<accession>A0A8H7D936</accession>
<feature type="region of interest" description="Disordered" evidence="1">
    <location>
        <begin position="244"/>
        <end position="364"/>
    </location>
</feature>
<comment type="caution">
    <text evidence="2">The sequence shown here is derived from an EMBL/GenBank/DDBJ whole genome shotgun (WGS) entry which is preliminary data.</text>
</comment>
<dbReference type="EMBL" id="JACAZH010000006">
    <property type="protein sequence ID" value="KAF7366804.1"/>
    <property type="molecule type" value="Genomic_DNA"/>
</dbReference>
<feature type="compositionally biased region" description="Polar residues" evidence="1">
    <location>
        <begin position="614"/>
        <end position="633"/>
    </location>
</feature>
<evidence type="ECO:0000313" key="3">
    <source>
        <dbReference type="Proteomes" id="UP000623467"/>
    </source>
</evidence>
<reference evidence="2" key="1">
    <citation type="submission" date="2020-05" db="EMBL/GenBank/DDBJ databases">
        <title>Mycena genomes resolve the evolution of fungal bioluminescence.</title>
        <authorList>
            <person name="Tsai I.J."/>
        </authorList>
    </citation>
    <scope>NUCLEOTIDE SEQUENCE</scope>
    <source>
        <strain evidence="2">160909Yilan</strain>
    </source>
</reference>
<feature type="compositionally biased region" description="Basic and acidic residues" evidence="1">
    <location>
        <begin position="634"/>
        <end position="654"/>
    </location>
</feature>
<feature type="compositionally biased region" description="Low complexity" evidence="1">
    <location>
        <begin position="521"/>
        <end position="544"/>
    </location>
</feature>
<dbReference type="OrthoDB" id="3265918at2759"/>
<evidence type="ECO:0000256" key="1">
    <source>
        <dbReference type="SAM" id="MobiDB-lite"/>
    </source>
</evidence>
<feature type="region of interest" description="Disordered" evidence="1">
    <location>
        <begin position="590"/>
        <end position="694"/>
    </location>
</feature>
<protein>
    <submittedName>
        <fullName evidence="2">60S ribosomal protein L18-B</fullName>
    </submittedName>
</protein>
<keyword evidence="3" id="KW-1185">Reference proteome</keyword>
<dbReference type="GO" id="GO:0005840">
    <property type="term" value="C:ribosome"/>
    <property type="evidence" value="ECO:0007669"/>
    <property type="project" value="UniProtKB-KW"/>
</dbReference>
<keyword evidence="2" id="KW-0687">Ribonucleoprotein</keyword>
<sequence>MQKCPELRKLPKAPLISSVNFRRQTPGSINGLWQGSTSRNRVDRSHPIDLIPGKQKAFIWAPPCNGFTLGAIPIGLLLKPSSESIRRPGQYRTQALYDAQNRIVPISAFDTWAARLERGAATGTIAPVIPNEAKHGRVGMSLQMHSSRDVRTHQRVRILRRFKTAVSLVVTRGAGAKEVNNGRLRLVFDEKDAGEWILPGWTYYLRPGLELYNMPYPELVDAIRPALRDLWKRGMAQEERWTAAALGKADGSRTRTNVGAPKNERAAGSRSAPGAFPGHEATQSTRTTSTSSRHKRTSSEPHAATTTKQSDPQYGQKNRHRSGNRHNFLPESLPATPDFDPFPAVRGTSASPRSSKPVDAHSQTRQVLPVQPDFDPFPNAPRHIPSAVTSALGGRTSPAVLSPRDGAVDSTFPAVNDAARGSATRPRGQPSLAALAADPDFDDFGLDLPAFRAKVGGSEAATIPGLERFSTDPVDVDFESESEDEDEGGILFPTDPDFGAFTSGGRTASNMAAFLAGRGVPPSASASASASPPSTSTSTSGAPSNNPRPALRSSTEAKAKLPPAKTKPEAVDWWAVGRNIEAAIGYGLGEEGSTRWDTPDSPAQPAPGTGAATSDSRSSASQTNPQTKTATSWENEHEKQKDKETKADAEEKKHASTQTRLAGMLFQRNEVVRPDREERAARRIPWQTHRLEEK</sequence>
<feature type="region of interest" description="Disordered" evidence="1">
    <location>
        <begin position="519"/>
        <end position="567"/>
    </location>
</feature>
<gene>
    <name evidence="2" type="ORF">MSAN_00938700</name>
</gene>
<proteinExistence type="predicted"/>
<keyword evidence="2" id="KW-0689">Ribosomal protein</keyword>
<dbReference type="Proteomes" id="UP000623467">
    <property type="component" value="Unassembled WGS sequence"/>
</dbReference>
<feature type="compositionally biased region" description="Basic and acidic residues" evidence="1">
    <location>
        <begin position="670"/>
        <end position="681"/>
    </location>
</feature>
<evidence type="ECO:0000313" key="2">
    <source>
        <dbReference type="EMBL" id="KAF7366804.1"/>
    </source>
</evidence>
<name>A0A8H7D936_9AGAR</name>
<organism evidence="2 3">
    <name type="scientific">Mycena sanguinolenta</name>
    <dbReference type="NCBI Taxonomy" id="230812"/>
    <lineage>
        <taxon>Eukaryota</taxon>
        <taxon>Fungi</taxon>
        <taxon>Dikarya</taxon>
        <taxon>Basidiomycota</taxon>
        <taxon>Agaricomycotina</taxon>
        <taxon>Agaricomycetes</taxon>
        <taxon>Agaricomycetidae</taxon>
        <taxon>Agaricales</taxon>
        <taxon>Marasmiineae</taxon>
        <taxon>Mycenaceae</taxon>
        <taxon>Mycena</taxon>
    </lineage>
</organism>
<feature type="compositionally biased region" description="Low complexity" evidence="1">
    <location>
        <begin position="282"/>
        <end position="291"/>
    </location>
</feature>
<feature type="compositionally biased region" description="Polar residues" evidence="1">
    <location>
        <begin position="304"/>
        <end position="316"/>
    </location>
</feature>
<dbReference type="AlphaFoldDB" id="A0A8H7D936"/>